<keyword evidence="2" id="KW-0547">Nucleotide-binding</keyword>
<organism evidence="6">
    <name type="scientific">uncultured Caudovirales phage</name>
    <dbReference type="NCBI Taxonomy" id="2100421"/>
    <lineage>
        <taxon>Viruses</taxon>
        <taxon>Duplodnaviria</taxon>
        <taxon>Heunggongvirae</taxon>
        <taxon>Uroviricota</taxon>
        <taxon>Caudoviricetes</taxon>
        <taxon>Peduoviridae</taxon>
        <taxon>Maltschvirus</taxon>
        <taxon>Maltschvirus maltsch</taxon>
    </lineage>
</organism>
<protein>
    <submittedName>
        <fullName evidence="6">COG5323 Uncharacterized conserved protein</fullName>
    </submittedName>
</protein>
<evidence type="ECO:0000259" key="5">
    <source>
        <dbReference type="Pfam" id="PF17289"/>
    </source>
</evidence>
<dbReference type="InterPro" id="IPR027417">
    <property type="entry name" value="P-loop_NTPase"/>
</dbReference>
<accession>A0A6J5RXM7</accession>
<dbReference type="InterPro" id="IPR035421">
    <property type="entry name" value="Terminase_6C"/>
</dbReference>
<proteinExistence type="predicted"/>
<evidence type="ECO:0000256" key="2">
    <source>
        <dbReference type="ARBA" id="ARBA00022741"/>
    </source>
</evidence>
<evidence type="ECO:0000256" key="4">
    <source>
        <dbReference type="ARBA" id="ARBA00023219"/>
    </source>
</evidence>
<keyword evidence="3" id="KW-0067">ATP-binding</keyword>
<evidence type="ECO:0000256" key="3">
    <source>
        <dbReference type="ARBA" id="ARBA00022840"/>
    </source>
</evidence>
<keyword evidence="1" id="KW-1188">Viral release from host cell</keyword>
<reference evidence="6" key="1">
    <citation type="submission" date="2020-05" db="EMBL/GenBank/DDBJ databases">
        <authorList>
            <person name="Chiriac C."/>
            <person name="Salcher M."/>
            <person name="Ghai R."/>
            <person name="Kavagutti S V."/>
        </authorList>
    </citation>
    <scope>NUCLEOTIDE SEQUENCE</scope>
</reference>
<evidence type="ECO:0000313" key="7">
    <source>
        <dbReference type="EMBL" id="CAB4210228.1"/>
    </source>
</evidence>
<dbReference type="GO" id="GO:0005524">
    <property type="term" value="F:ATP binding"/>
    <property type="evidence" value="ECO:0007669"/>
    <property type="project" value="UniProtKB-KW"/>
</dbReference>
<dbReference type="Gene3D" id="3.40.50.300">
    <property type="entry name" value="P-loop containing nucleotide triphosphate hydrolases"/>
    <property type="match status" value="1"/>
</dbReference>
<sequence length="463" mass="50652">MTLLDETQRLSARDRLPLLFPDAADDILALDDAAIARLCWLLEARPEQLPPQGLDWLVWYVQAGRGWGKTRVGAEYSSDWLQHHPKGRLAVIAPTMSSGKNVCIEGESGLLSVLPTAFIEKYNRSEGMLICANGAHVQVYSSEEPERLRGPQFHLTWCDEVAAWKYLQATWDMMTFGLRLPWGDEPPRAIVTTTPKPLALLRSLRDRPTTIVTRGSTFDNAANLSKPILEELERRYAGTSLGRQELAGELLEDTEGAMWTRALVEEMRLSRNVLDEIDLESALKIEVAVDPAVTSNESSDLTGIAVLVTTADCPCGYASKDAPHVLLVEDVSGAYPVAGSDGWPAIVVERHDAWGADRVIAEVNNGGDLVEAVVRTAAQAKGGAAGALVYRSVVASRGKRPRAEPVVGLCEQGRVHLVGMFPELEDEMCEWAGSGKSPDRMDAFVWGVWSAVLSTSRRRGGLR</sequence>
<dbReference type="EMBL" id="LR797368">
    <property type="protein sequence ID" value="CAB4210228.1"/>
    <property type="molecule type" value="Genomic_DNA"/>
</dbReference>
<evidence type="ECO:0000313" key="6">
    <source>
        <dbReference type="EMBL" id="CAB4198288.1"/>
    </source>
</evidence>
<gene>
    <name evidence="6" type="ORF">UFOVP1306_65</name>
    <name evidence="7" type="ORF">UFOVP1422_2</name>
    <name evidence="8" type="ORF">UFOVP1519_64</name>
</gene>
<dbReference type="Pfam" id="PF17289">
    <property type="entry name" value="Terminase_6C"/>
    <property type="match status" value="1"/>
</dbReference>
<feature type="domain" description="Terminase large subunit gp17-like C-terminal" evidence="5">
    <location>
        <begin position="288"/>
        <end position="447"/>
    </location>
</feature>
<evidence type="ECO:0000256" key="1">
    <source>
        <dbReference type="ARBA" id="ARBA00022612"/>
    </source>
</evidence>
<dbReference type="Pfam" id="PF03237">
    <property type="entry name" value="Terminase_6N"/>
    <property type="match status" value="1"/>
</dbReference>
<name>A0A6J5RXM7_9CAUD</name>
<keyword evidence="4" id="KW-0231">Viral genome packaging</keyword>
<evidence type="ECO:0000313" key="8">
    <source>
        <dbReference type="EMBL" id="CAB5227585.1"/>
    </source>
</evidence>
<dbReference type="EMBL" id="LR797265">
    <property type="protein sequence ID" value="CAB4198288.1"/>
    <property type="molecule type" value="Genomic_DNA"/>
</dbReference>
<dbReference type="EMBL" id="LR798370">
    <property type="protein sequence ID" value="CAB5227585.1"/>
    <property type="molecule type" value="Genomic_DNA"/>
</dbReference>